<dbReference type="EMBL" id="JAWPEI010000011">
    <property type="protein sequence ID" value="KAK4710852.1"/>
    <property type="molecule type" value="Genomic_DNA"/>
</dbReference>
<reference evidence="3 4" key="1">
    <citation type="submission" date="2023-10" db="EMBL/GenBank/DDBJ databases">
        <title>Genome-Wide Identification Analysis in wild type Solanum Pinnatisectum Reveals Some Genes Defensing Phytophthora Infestans.</title>
        <authorList>
            <person name="Sun C."/>
        </authorList>
    </citation>
    <scope>NUCLEOTIDE SEQUENCE [LARGE SCALE GENOMIC DNA]</scope>
    <source>
        <strain evidence="3">LQN</strain>
        <tissue evidence="3">Leaf</tissue>
    </source>
</reference>
<dbReference type="InterPro" id="IPR012946">
    <property type="entry name" value="X8"/>
</dbReference>
<protein>
    <recommendedName>
        <fullName evidence="2">X8 domain-containing protein</fullName>
    </recommendedName>
</protein>
<proteinExistence type="predicted"/>
<feature type="domain" description="X8" evidence="2">
    <location>
        <begin position="25"/>
        <end position="97"/>
    </location>
</feature>
<evidence type="ECO:0000313" key="4">
    <source>
        <dbReference type="Proteomes" id="UP001311915"/>
    </source>
</evidence>
<dbReference type="SMART" id="SM00768">
    <property type="entry name" value="X8"/>
    <property type="match status" value="1"/>
</dbReference>
<dbReference type="PANTHER" id="PTHR31044">
    <property type="entry name" value="BETA-1,3 GLUCANASE"/>
    <property type="match status" value="1"/>
</dbReference>
<keyword evidence="1" id="KW-0732">Signal</keyword>
<keyword evidence="4" id="KW-1185">Reference proteome</keyword>
<gene>
    <name evidence="3" type="ORF">R3W88_005365</name>
</gene>
<dbReference type="Pfam" id="PF07983">
    <property type="entry name" value="X8"/>
    <property type="match status" value="1"/>
</dbReference>
<evidence type="ECO:0000256" key="1">
    <source>
        <dbReference type="ARBA" id="ARBA00022729"/>
    </source>
</evidence>
<dbReference type="AlphaFoldDB" id="A0AAV9KCE8"/>
<sequence>MCISCQLARALHVYFLYVAVACYKTFCFRGTTERKYPVCLSNCSLIKSRGSCFEPNTVINHASVVMNLYYKVDPQTVSCWFKSRGLIAITDPSNSFF</sequence>
<evidence type="ECO:0000259" key="2">
    <source>
        <dbReference type="SMART" id="SM00768"/>
    </source>
</evidence>
<evidence type="ECO:0000313" key="3">
    <source>
        <dbReference type="EMBL" id="KAK4710852.1"/>
    </source>
</evidence>
<dbReference type="GO" id="GO:0009506">
    <property type="term" value="C:plasmodesma"/>
    <property type="evidence" value="ECO:0007669"/>
    <property type="project" value="UniProtKB-ARBA"/>
</dbReference>
<name>A0AAV9KCE8_9SOLN</name>
<comment type="caution">
    <text evidence="3">The sequence shown here is derived from an EMBL/GenBank/DDBJ whole genome shotgun (WGS) entry which is preliminary data.</text>
</comment>
<dbReference type="PANTHER" id="PTHR31044:SF71">
    <property type="entry name" value="MAJOR POLLEN ALLERGEN OLE E 10-LIKE"/>
    <property type="match status" value="1"/>
</dbReference>
<organism evidence="3 4">
    <name type="scientific">Solanum pinnatisectum</name>
    <name type="common">tansyleaf nightshade</name>
    <dbReference type="NCBI Taxonomy" id="50273"/>
    <lineage>
        <taxon>Eukaryota</taxon>
        <taxon>Viridiplantae</taxon>
        <taxon>Streptophyta</taxon>
        <taxon>Embryophyta</taxon>
        <taxon>Tracheophyta</taxon>
        <taxon>Spermatophyta</taxon>
        <taxon>Magnoliopsida</taxon>
        <taxon>eudicotyledons</taxon>
        <taxon>Gunneridae</taxon>
        <taxon>Pentapetalae</taxon>
        <taxon>asterids</taxon>
        <taxon>lamiids</taxon>
        <taxon>Solanales</taxon>
        <taxon>Solanaceae</taxon>
        <taxon>Solanoideae</taxon>
        <taxon>Solaneae</taxon>
        <taxon>Solanum</taxon>
    </lineage>
</organism>
<accession>A0AAV9KCE8</accession>
<dbReference type="Proteomes" id="UP001311915">
    <property type="component" value="Unassembled WGS sequence"/>
</dbReference>
<dbReference type="InterPro" id="IPR044788">
    <property type="entry name" value="X8_dom_prot"/>
</dbReference>